<protein>
    <submittedName>
        <fullName evidence="1">Uncharacterized protein</fullName>
    </submittedName>
</protein>
<comment type="caution">
    <text evidence="1">The sequence shown here is derived from an EMBL/GenBank/DDBJ whole genome shotgun (WGS) entry which is preliminary data.</text>
</comment>
<evidence type="ECO:0000313" key="2">
    <source>
        <dbReference type="Proteomes" id="UP000828390"/>
    </source>
</evidence>
<dbReference type="AlphaFoldDB" id="A0A9D4GK72"/>
<organism evidence="1 2">
    <name type="scientific">Dreissena polymorpha</name>
    <name type="common">Zebra mussel</name>
    <name type="synonym">Mytilus polymorpha</name>
    <dbReference type="NCBI Taxonomy" id="45954"/>
    <lineage>
        <taxon>Eukaryota</taxon>
        <taxon>Metazoa</taxon>
        <taxon>Spiralia</taxon>
        <taxon>Lophotrochozoa</taxon>
        <taxon>Mollusca</taxon>
        <taxon>Bivalvia</taxon>
        <taxon>Autobranchia</taxon>
        <taxon>Heteroconchia</taxon>
        <taxon>Euheterodonta</taxon>
        <taxon>Imparidentia</taxon>
        <taxon>Neoheterodontei</taxon>
        <taxon>Myida</taxon>
        <taxon>Dreissenoidea</taxon>
        <taxon>Dreissenidae</taxon>
        <taxon>Dreissena</taxon>
    </lineage>
</organism>
<accession>A0A9D4GK72</accession>
<gene>
    <name evidence="1" type="ORF">DPMN_119959</name>
</gene>
<proteinExistence type="predicted"/>
<name>A0A9D4GK72_DREPO</name>
<keyword evidence="2" id="KW-1185">Reference proteome</keyword>
<reference evidence="1" key="1">
    <citation type="journal article" date="2019" name="bioRxiv">
        <title>The Genome of the Zebra Mussel, Dreissena polymorpha: A Resource for Invasive Species Research.</title>
        <authorList>
            <person name="McCartney M.A."/>
            <person name="Auch B."/>
            <person name="Kono T."/>
            <person name="Mallez S."/>
            <person name="Zhang Y."/>
            <person name="Obille A."/>
            <person name="Becker A."/>
            <person name="Abrahante J.E."/>
            <person name="Garbe J."/>
            <person name="Badalamenti J.P."/>
            <person name="Herman A."/>
            <person name="Mangelson H."/>
            <person name="Liachko I."/>
            <person name="Sullivan S."/>
            <person name="Sone E.D."/>
            <person name="Koren S."/>
            <person name="Silverstein K.A.T."/>
            <person name="Beckman K.B."/>
            <person name="Gohl D.M."/>
        </authorList>
    </citation>
    <scope>NUCLEOTIDE SEQUENCE</scope>
    <source>
        <strain evidence="1">Duluth1</strain>
        <tissue evidence="1">Whole animal</tissue>
    </source>
</reference>
<dbReference type="EMBL" id="JAIWYP010000005">
    <property type="protein sequence ID" value="KAH3818352.1"/>
    <property type="molecule type" value="Genomic_DNA"/>
</dbReference>
<sequence length="69" mass="7944">MSDGHWLIVSHERVSGVARIYRVGEGEGAMLTFKDCLTKYDRQGRIKLFWGPRLRKIQGPPSLWPPSVY</sequence>
<reference evidence="1" key="2">
    <citation type="submission" date="2020-11" db="EMBL/GenBank/DDBJ databases">
        <authorList>
            <person name="McCartney M.A."/>
            <person name="Auch B."/>
            <person name="Kono T."/>
            <person name="Mallez S."/>
            <person name="Becker A."/>
            <person name="Gohl D.M."/>
            <person name="Silverstein K.A.T."/>
            <person name="Koren S."/>
            <person name="Bechman K.B."/>
            <person name="Herman A."/>
            <person name="Abrahante J.E."/>
            <person name="Garbe J."/>
        </authorList>
    </citation>
    <scope>NUCLEOTIDE SEQUENCE</scope>
    <source>
        <strain evidence="1">Duluth1</strain>
        <tissue evidence="1">Whole animal</tissue>
    </source>
</reference>
<dbReference type="Proteomes" id="UP000828390">
    <property type="component" value="Unassembled WGS sequence"/>
</dbReference>
<evidence type="ECO:0000313" key="1">
    <source>
        <dbReference type="EMBL" id="KAH3818352.1"/>
    </source>
</evidence>